<dbReference type="GO" id="GO:0004540">
    <property type="term" value="F:RNA nuclease activity"/>
    <property type="evidence" value="ECO:0007669"/>
    <property type="project" value="InterPro"/>
</dbReference>
<sequence>MNRDLNEASILQSQSETTTDIYFKNTYTIVSTVAYLLGVPEKIFQNEFGSPRPEVYERLEKEKSARIIRNLCMLRTAIERNFGYINEKMTFEYKGLMSMPELIPIDAITQLEQDHIHIVKTHSKLVHYIIDINRLIMDRINNCKDFFPMWLNWQYLREIFIMPNGLTEEGTKVAANLYYMNKNFYPYRMYMNWPPTDQGNILYNDKKFVTLLYEWNFDKFEDFSKVSDAGSRTKDNIYQFLEDSGRTVVVVDCENSDPYKLCAVFNHLETDILEKIARVVLFDDVHTTDAWAILKQYVHVPIEHIVIERIKQNKSLVDIRLTADACKEFYQNNTDSFIIVSSDSDYWGLISALPDAHFLVMIEREKCGPDMKTALATSGIFYCFLDDFYSGDNEEIIVNALVLETRKYLDFTVKFNVKDLMSHILQATRVTLSEEEKKQFYDKYIKSMRLAIDDNGDVHVELNSWK</sequence>
<dbReference type="OrthoDB" id="1993677at2"/>
<dbReference type="Pfam" id="PF01936">
    <property type="entry name" value="NYN"/>
    <property type="match status" value="1"/>
</dbReference>
<dbReference type="AlphaFoldDB" id="A0A415E1I3"/>
<dbReference type="Proteomes" id="UP000284841">
    <property type="component" value="Unassembled WGS sequence"/>
</dbReference>
<dbReference type="Gene3D" id="3.40.50.1010">
    <property type="entry name" value="5'-nuclease"/>
    <property type="match status" value="1"/>
</dbReference>
<dbReference type="STRING" id="1776384.GCA_900086585_01000"/>
<organism evidence="2 3">
    <name type="scientific">Emergencia timonensis</name>
    <dbReference type="NCBI Taxonomy" id="1776384"/>
    <lineage>
        <taxon>Bacteria</taxon>
        <taxon>Bacillati</taxon>
        <taxon>Bacillota</taxon>
        <taxon>Clostridia</taxon>
        <taxon>Peptostreptococcales</taxon>
        <taxon>Anaerovoracaceae</taxon>
        <taxon>Emergencia</taxon>
    </lineage>
</organism>
<feature type="domain" description="NYN" evidence="1">
    <location>
        <begin position="247"/>
        <end position="358"/>
    </location>
</feature>
<dbReference type="EMBL" id="QRMS01000003">
    <property type="protein sequence ID" value="RHJ87443.1"/>
    <property type="molecule type" value="Genomic_DNA"/>
</dbReference>
<dbReference type="RefSeq" id="WP_118335878.1">
    <property type="nucleotide sequence ID" value="NZ_AP025567.1"/>
</dbReference>
<reference evidence="2 3" key="1">
    <citation type="submission" date="2018-08" db="EMBL/GenBank/DDBJ databases">
        <title>A genome reference for cultivated species of the human gut microbiota.</title>
        <authorList>
            <person name="Zou Y."/>
            <person name="Xue W."/>
            <person name="Luo G."/>
        </authorList>
    </citation>
    <scope>NUCLEOTIDE SEQUENCE [LARGE SCALE GENOMIC DNA]</scope>
    <source>
        <strain evidence="2 3">AM07-24</strain>
    </source>
</reference>
<proteinExistence type="predicted"/>
<protein>
    <submittedName>
        <fullName evidence="2">NYN domain-containing protein</fullName>
    </submittedName>
</protein>
<evidence type="ECO:0000313" key="3">
    <source>
        <dbReference type="Proteomes" id="UP000284841"/>
    </source>
</evidence>
<evidence type="ECO:0000313" key="2">
    <source>
        <dbReference type="EMBL" id="RHJ87443.1"/>
    </source>
</evidence>
<keyword evidence="3" id="KW-1185">Reference proteome</keyword>
<evidence type="ECO:0000259" key="1">
    <source>
        <dbReference type="Pfam" id="PF01936"/>
    </source>
</evidence>
<name>A0A415E1I3_9FIRM</name>
<gene>
    <name evidence="2" type="ORF">DW099_12155</name>
</gene>
<comment type="caution">
    <text evidence="2">The sequence shown here is derived from an EMBL/GenBank/DDBJ whole genome shotgun (WGS) entry which is preliminary data.</text>
</comment>
<accession>A0A415E1I3</accession>
<dbReference type="InterPro" id="IPR021139">
    <property type="entry name" value="NYN"/>
</dbReference>